<evidence type="ECO:0000313" key="2">
    <source>
        <dbReference type="EMBL" id="PBC30194.1"/>
    </source>
</evidence>
<dbReference type="Pfam" id="PF07165">
    <property type="entry name" value="DUF1397"/>
    <property type="match status" value="1"/>
</dbReference>
<organism evidence="2 3">
    <name type="scientific">Apis cerana cerana</name>
    <name type="common">Oriental honeybee</name>
    <dbReference type="NCBI Taxonomy" id="94128"/>
    <lineage>
        <taxon>Eukaryota</taxon>
        <taxon>Metazoa</taxon>
        <taxon>Ecdysozoa</taxon>
        <taxon>Arthropoda</taxon>
        <taxon>Hexapoda</taxon>
        <taxon>Insecta</taxon>
        <taxon>Pterygota</taxon>
        <taxon>Neoptera</taxon>
        <taxon>Endopterygota</taxon>
        <taxon>Hymenoptera</taxon>
        <taxon>Apocrita</taxon>
        <taxon>Aculeata</taxon>
        <taxon>Apoidea</taxon>
        <taxon>Anthophila</taxon>
        <taxon>Apidae</taxon>
        <taxon>Apis</taxon>
    </lineage>
</organism>
<reference evidence="2 3" key="1">
    <citation type="submission" date="2014-07" db="EMBL/GenBank/DDBJ databases">
        <title>Genomic and transcriptomic analysis on Apis cerana provide comprehensive insights into honey bee biology.</title>
        <authorList>
            <person name="Diao Q."/>
            <person name="Sun L."/>
            <person name="Zheng H."/>
            <person name="Zheng H."/>
            <person name="Xu S."/>
            <person name="Wang S."/>
            <person name="Zeng Z."/>
            <person name="Hu F."/>
            <person name="Su S."/>
            <person name="Wu J."/>
        </authorList>
    </citation>
    <scope>NUCLEOTIDE SEQUENCE [LARGE SCALE GENOMIC DNA]</scope>
    <source>
        <tissue evidence="2">Pupae without intestine</tissue>
    </source>
</reference>
<feature type="signal peptide" evidence="1">
    <location>
        <begin position="1"/>
        <end position="23"/>
    </location>
</feature>
<dbReference type="Proteomes" id="UP000242457">
    <property type="component" value="Unassembled WGS sequence"/>
</dbReference>
<gene>
    <name evidence="2" type="ORF">APICC_01024</name>
</gene>
<dbReference type="InterPro" id="IPR009832">
    <property type="entry name" value="DUF1397"/>
</dbReference>
<dbReference type="PANTHER" id="PTHR20997:SF2">
    <property type="entry name" value="EG:BACR42I17.2 PROTEIN-RELATED"/>
    <property type="match status" value="1"/>
</dbReference>
<accession>A0A2A3EFD7</accession>
<evidence type="ECO:0000256" key="1">
    <source>
        <dbReference type="SAM" id="SignalP"/>
    </source>
</evidence>
<dbReference type="PROSITE" id="PS51257">
    <property type="entry name" value="PROKAR_LIPOPROTEIN"/>
    <property type="match status" value="1"/>
</dbReference>
<proteinExistence type="predicted"/>
<dbReference type="AlphaFoldDB" id="A0A2A3EFD7"/>
<evidence type="ECO:0000313" key="3">
    <source>
        <dbReference type="Proteomes" id="UP000242457"/>
    </source>
</evidence>
<feature type="chain" id="PRO_5012765369" evidence="1">
    <location>
        <begin position="24"/>
        <end position="305"/>
    </location>
</feature>
<dbReference type="STRING" id="94128.A0A2A3EFD7"/>
<protein>
    <submittedName>
        <fullName evidence="2">Hemolymph protein</fullName>
    </submittedName>
</protein>
<dbReference type="EMBL" id="KZ288266">
    <property type="protein sequence ID" value="PBC30194.1"/>
    <property type="molecule type" value="Genomic_DNA"/>
</dbReference>
<dbReference type="OrthoDB" id="6512861at2759"/>
<keyword evidence="1" id="KW-0732">Signal</keyword>
<dbReference type="PANTHER" id="PTHR20997">
    <property type="entry name" value="EG:BACR42I17.2 PROTEIN-RELATED"/>
    <property type="match status" value="1"/>
</dbReference>
<name>A0A2A3EFD7_APICC</name>
<keyword evidence="3" id="KW-1185">Reference proteome</keyword>
<sequence length="305" mass="33838">MFKYSTIFTAIIFLCAFLGCTISEDNLPNAEEALQKVSGIIDLNNLNVSGNPALDNVNASVIKHALEESQSVFKQKCDKNGGEGTFENAINAMNDLEQCLKSFVNFTKLEKEMERHKPTGDLDTVFKTYCRKTPTLKKCVSNFTTAIEPCLEPQERENKKIIQNITDSLLTFVCYKEGDRIALFISANGPECLQSKQQEIQQCVNITLGSYIPQTDLNNGPGLNSLPLLVFGTKECTDISKVQSCIVRELEKCKDPVPANIVDSIFNYIIKVTPCQKVINLQNTASSSTINLLCMGLIFLLLILT</sequence>